<dbReference type="AlphaFoldDB" id="A0A975YL28"/>
<keyword evidence="3" id="KW-1185">Reference proteome</keyword>
<dbReference type="RefSeq" id="WP_218287446.1">
    <property type="nucleotide sequence ID" value="NZ_CP076448.1"/>
</dbReference>
<dbReference type="PANTHER" id="PTHR43845">
    <property type="entry name" value="BLR5969 PROTEIN"/>
    <property type="match status" value="1"/>
</dbReference>
<organism evidence="2 3">
    <name type="scientific">Elioraea tepida</name>
    <dbReference type="NCBI Taxonomy" id="2843330"/>
    <lineage>
        <taxon>Bacteria</taxon>
        <taxon>Pseudomonadati</taxon>
        <taxon>Pseudomonadota</taxon>
        <taxon>Alphaproteobacteria</taxon>
        <taxon>Acetobacterales</taxon>
        <taxon>Elioraeaceae</taxon>
        <taxon>Elioraea</taxon>
    </lineage>
</organism>
<feature type="domain" description="AMP-dependent synthetase/ligase" evidence="1">
    <location>
        <begin position="138"/>
        <end position="281"/>
    </location>
</feature>
<dbReference type="KEGG" id="elio:KO353_16085"/>
<dbReference type="Proteomes" id="UP000694001">
    <property type="component" value="Chromosome"/>
</dbReference>
<reference evidence="2" key="1">
    <citation type="submission" date="2021-06" db="EMBL/GenBank/DDBJ databases">
        <title>Elioraea tepida, sp. nov., a moderately thermophilic aerobic anoxygenic phototrophic bacterium isolated from an alkaline siliceous hot spring mat community in Yellowstone National Park, WY, USA.</title>
        <authorList>
            <person name="Saini M.K."/>
            <person name="Yoshida S."/>
            <person name="Sebastian A."/>
            <person name="Hirose S."/>
            <person name="Hara E."/>
            <person name="Tamaki H."/>
            <person name="Soulier N.T."/>
            <person name="Albert I."/>
            <person name="Hanada S."/>
            <person name="Bryant D.A."/>
            <person name="Tank M."/>
        </authorList>
    </citation>
    <scope>NUCLEOTIDE SEQUENCE</scope>
    <source>
        <strain evidence="2">MS-P2</strain>
    </source>
</reference>
<protein>
    <submittedName>
        <fullName evidence="2">AMP-binding protein</fullName>
    </submittedName>
</protein>
<name>A0A975YL28_9PROT</name>
<gene>
    <name evidence="2" type="ORF">KO353_16085</name>
</gene>
<evidence type="ECO:0000313" key="2">
    <source>
        <dbReference type="EMBL" id="QXM26395.1"/>
    </source>
</evidence>
<dbReference type="EMBL" id="CP076448">
    <property type="protein sequence ID" value="QXM26395.1"/>
    <property type="molecule type" value="Genomic_DNA"/>
</dbReference>
<proteinExistence type="predicted"/>
<sequence>MAFRRREGEFFDVLETRSPEAREEALMAALSAHVAQARAQAPYYARVLQHVDPDEVNSRAALARLPLTRKSDLITLQAGRPPFGELIAIPPGRLARIFVSPGPIYDPEAPGRDFFRFGRALFATGLRAGQILHNTFSYHFTPAGAMMENGARALGCAVVPAGPGNLELQARAIAHLRSHCYAGTPEFLKAILEKGEELGLDLSSLRRGHVTGGAYTAALRTWYAERGLTVLQSYGTADLGLVAYESEAREGLILDEFVIVEIVRPGTGEPLPEGEVGEVVVTLLVPEYPLIRFATGDLSAILPGQSPCGRTNMRIRGWLGRADQATKVRGMFVRPEQIAELARRFPGLGRLRLVVSRERDHDTMMLSVEAPSPDPALAARLAEALQAVTKLRGDVTLVPPGTLPNDGRVIEDLRTVE</sequence>
<dbReference type="PANTHER" id="PTHR43845:SF1">
    <property type="entry name" value="BLR5969 PROTEIN"/>
    <property type="match status" value="1"/>
</dbReference>
<evidence type="ECO:0000313" key="3">
    <source>
        <dbReference type="Proteomes" id="UP000694001"/>
    </source>
</evidence>
<dbReference type="InterPro" id="IPR000873">
    <property type="entry name" value="AMP-dep_synth/lig_dom"/>
</dbReference>
<evidence type="ECO:0000259" key="1">
    <source>
        <dbReference type="Pfam" id="PF00501"/>
    </source>
</evidence>
<accession>A0A975YL28</accession>
<dbReference type="Pfam" id="PF00501">
    <property type="entry name" value="AMP-binding"/>
    <property type="match status" value="1"/>
</dbReference>